<reference evidence="2 3" key="2">
    <citation type="submission" date="2019-01" db="EMBL/GenBank/DDBJ databases">
        <title>The decoding of complex shrimp genome reveals the adaptation for benthos swimmer, frequently molting mechanism and breeding impact on genome.</title>
        <authorList>
            <person name="Sun Y."/>
            <person name="Gao Y."/>
            <person name="Yu Y."/>
        </authorList>
    </citation>
    <scope>NUCLEOTIDE SEQUENCE [LARGE SCALE GENOMIC DNA]</scope>
    <source>
        <tissue evidence="2">Muscle</tissue>
    </source>
</reference>
<keyword evidence="3" id="KW-1185">Reference proteome</keyword>
<accession>A0A423SGY4</accession>
<protein>
    <submittedName>
        <fullName evidence="2">Uncharacterized protein</fullName>
    </submittedName>
</protein>
<organism evidence="2 3">
    <name type="scientific">Penaeus vannamei</name>
    <name type="common">Whiteleg shrimp</name>
    <name type="synonym">Litopenaeus vannamei</name>
    <dbReference type="NCBI Taxonomy" id="6689"/>
    <lineage>
        <taxon>Eukaryota</taxon>
        <taxon>Metazoa</taxon>
        <taxon>Ecdysozoa</taxon>
        <taxon>Arthropoda</taxon>
        <taxon>Crustacea</taxon>
        <taxon>Multicrustacea</taxon>
        <taxon>Malacostraca</taxon>
        <taxon>Eumalacostraca</taxon>
        <taxon>Eucarida</taxon>
        <taxon>Decapoda</taxon>
        <taxon>Dendrobranchiata</taxon>
        <taxon>Penaeoidea</taxon>
        <taxon>Penaeidae</taxon>
        <taxon>Penaeus</taxon>
    </lineage>
</organism>
<gene>
    <name evidence="2" type="ORF">C7M84_018610</name>
</gene>
<dbReference type="AlphaFoldDB" id="A0A423SGY4"/>
<feature type="region of interest" description="Disordered" evidence="1">
    <location>
        <begin position="1"/>
        <end position="49"/>
    </location>
</feature>
<reference evidence="2 3" key="1">
    <citation type="submission" date="2018-04" db="EMBL/GenBank/DDBJ databases">
        <authorList>
            <person name="Zhang X."/>
            <person name="Yuan J."/>
            <person name="Li F."/>
            <person name="Xiang J."/>
        </authorList>
    </citation>
    <scope>NUCLEOTIDE SEQUENCE [LARGE SCALE GENOMIC DNA]</scope>
    <source>
        <tissue evidence="2">Muscle</tissue>
    </source>
</reference>
<evidence type="ECO:0000256" key="1">
    <source>
        <dbReference type="SAM" id="MobiDB-lite"/>
    </source>
</evidence>
<dbReference type="Proteomes" id="UP000283509">
    <property type="component" value="Unassembled WGS sequence"/>
</dbReference>
<proteinExistence type="predicted"/>
<comment type="caution">
    <text evidence="2">The sequence shown here is derived from an EMBL/GenBank/DDBJ whole genome shotgun (WGS) entry which is preliminary data.</text>
</comment>
<feature type="compositionally biased region" description="Pro residues" evidence="1">
    <location>
        <begin position="1"/>
        <end position="20"/>
    </location>
</feature>
<sequence>MAVPPDRPTPPDTDRPPPTPLGRRHRRRHSAASQPRGDRSPFLSSAMRASPPLLISAQLVTQGQGGGQGDGPPATKATRLPSLASRAGPVAGHSRRSLTACLLHRITASLRHQGHPSGLEGPRHSRRCPLGRPARLFTLPQRPLGAPAPQAATMSPYPNQCPPVSGVRGRGCQSPPRRPTYSGSPGWHHWSAVGGGALCSRALLPSCPRRPGTPLASCPRAPSLPLLPLRPRLPSCSRAPGGLAPWNSLTLVPSLPPLYPPPVPTTPSLALQHLAPFLPSLCLLGDVPCPLALGHVPCPPALLPWGMSLALLPFCPVECPCPRTMAALADSCLRALVPLGACPALVPDGIPPRPSPALWDLERKCGSPESTCPLAHFPPNPALPPS</sequence>
<evidence type="ECO:0000313" key="2">
    <source>
        <dbReference type="EMBL" id="ROT63510.1"/>
    </source>
</evidence>
<name>A0A423SGY4_PENVA</name>
<dbReference type="EMBL" id="QCYY01003430">
    <property type="protein sequence ID" value="ROT63510.1"/>
    <property type="molecule type" value="Genomic_DNA"/>
</dbReference>
<evidence type="ECO:0000313" key="3">
    <source>
        <dbReference type="Proteomes" id="UP000283509"/>
    </source>
</evidence>
<feature type="region of interest" description="Disordered" evidence="1">
    <location>
        <begin position="164"/>
        <end position="184"/>
    </location>
</feature>